<keyword evidence="3" id="KW-0732">Signal</keyword>
<dbReference type="PANTHER" id="PTHR30203">
    <property type="entry name" value="OUTER MEMBRANE CATION EFFLUX PROTEIN"/>
    <property type="match status" value="1"/>
</dbReference>
<evidence type="ECO:0000313" key="5">
    <source>
        <dbReference type="Proteomes" id="UP000320176"/>
    </source>
</evidence>
<feature type="signal peptide" evidence="3">
    <location>
        <begin position="1"/>
        <end position="30"/>
    </location>
</feature>
<dbReference type="GO" id="GO:0015562">
    <property type="term" value="F:efflux transmembrane transporter activity"/>
    <property type="evidence" value="ECO:0007669"/>
    <property type="project" value="InterPro"/>
</dbReference>
<evidence type="ECO:0000256" key="3">
    <source>
        <dbReference type="SAM" id="SignalP"/>
    </source>
</evidence>
<proteinExistence type="inferred from homology"/>
<evidence type="ECO:0000256" key="1">
    <source>
        <dbReference type="ARBA" id="ARBA00007613"/>
    </source>
</evidence>
<dbReference type="InterPro" id="IPR010131">
    <property type="entry name" value="MdtP/NodT-like"/>
</dbReference>
<keyword evidence="5" id="KW-1185">Reference proteome</keyword>
<dbReference type="Pfam" id="PF02321">
    <property type="entry name" value="OEP"/>
    <property type="match status" value="1"/>
</dbReference>
<dbReference type="SUPFAM" id="SSF56954">
    <property type="entry name" value="Outer membrane efflux proteins (OEP)"/>
    <property type="match status" value="1"/>
</dbReference>
<dbReference type="EMBL" id="SJPN01000023">
    <property type="protein sequence ID" value="TWT89422.1"/>
    <property type="molecule type" value="Genomic_DNA"/>
</dbReference>
<gene>
    <name evidence="4" type="primary">czcC_2</name>
    <name evidence="4" type="ORF">Pla52n_68080</name>
</gene>
<accession>A0A5C5ZPH8</accession>
<dbReference type="Proteomes" id="UP000320176">
    <property type="component" value="Unassembled WGS sequence"/>
</dbReference>
<feature type="compositionally biased region" description="Low complexity" evidence="2">
    <location>
        <begin position="60"/>
        <end position="73"/>
    </location>
</feature>
<dbReference type="AlphaFoldDB" id="A0A5C5ZPH8"/>
<name>A0A5C5ZPH8_9BACT</name>
<dbReference type="Gene3D" id="1.20.1600.10">
    <property type="entry name" value="Outer membrane efflux proteins (OEP)"/>
    <property type="match status" value="1"/>
</dbReference>
<evidence type="ECO:0000256" key="2">
    <source>
        <dbReference type="SAM" id="MobiDB-lite"/>
    </source>
</evidence>
<reference evidence="4 5" key="1">
    <citation type="submission" date="2019-02" db="EMBL/GenBank/DDBJ databases">
        <title>Deep-cultivation of Planctomycetes and their phenomic and genomic characterization uncovers novel biology.</title>
        <authorList>
            <person name="Wiegand S."/>
            <person name="Jogler M."/>
            <person name="Boedeker C."/>
            <person name="Pinto D."/>
            <person name="Vollmers J."/>
            <person name="Rivas-Marin E."/>
            <person name="Kohn T."/>
            <person name="Peeters S.H."/>
            <person name="Heuer A."/>
            <person name="Rast P."/>
            <person name="Oberbeckmann S."/>
            <person name="Bunk B."/>
            <person name="Jeske O."/>
            <person name="Meyerdierks A."/>
            <person name="Storesund J.E."/>
            <person name="Kallscheuer N."/>
            <person name="Luecker S."/>
            <person name="Lage O.M."/>
            <person name="Pohl T."/>
            <person name="Merkel B.J."/>
            <person name="Hornburger P."/>
            <person name="Mueller R.-W."/>
            <person name="Bruemmer F."/>
            <person name="Labrenz M."/>
            <person name="Spormann A.M."/>
            <person name="Op Den Camp H."/>
            <person name="Overmann J."/>
            <person name="Amann R."/>
            <person name="Jetten M.S.M."/>
            <person name="Mascher T."/>
            <person name="Medema M.H."/>
            <person name="Devos D.P."/>
            <person name="Kaster A.-K."/>
            <person name="Ovreas L."/>
            <person name="Rohde M."/>
            <person name="Galperin M.Y."/>
            <person name="Jogler C."/>
        </authorList>
    </citation>
    <scope>NUCLEOTIDE SEQUENCE [LARGE SCALE GENOMIC DNA]</scope>
    <source>
        <strain evidence="4 5">Pla52n</strain>
    </source>
</reference>
<feature type="region of interest" description="Disordered" evidence="2">
    <location>
        <begin position="45"/>
        <end position="73"/>
    </location>
</feature>
<feature type="chain" id="PRO_5022830900" evidence="3">
    <location>
        <begin position="31"/>
        <end position="553"/>
    </location>
</feature>
<protein>
    <submittedName>
        <fullName evidence="4">Cobalt-zinc-cadmium resistance protein CzcC</fullName>
    </submittedName>
</protein>
<dbReference type="PANTHER" id="PTHR30203:SF24">
    <property type="entry name" value="BLR4935 PROTEIN"/>
    <property type="match status" value="1"/>
</dbReference>
<organism evidence="4 5">
    <name type="scientific">Stieleria varia</name>
    <dbReference type="NCBI Taxonomy" id="2528005"/>
    <lineage>
        <taxon>Bacteria</taxon>
        <taxon>Pseudomonadati</taxon>
        <taxon>Planctomycetota</taxon>
        <taxon>Planctomycetia</taxon>
        <taxon>Pirellulales</taxon>
        <taxon>Pirellulaceae</taxon>
        <taxon>Stieleria</taxon>
    </lineage>
</organism>
<comment type="similarity">
    <text evidence="1">Belongs to the outer membrane factor (OMF) (TC 1.B.17) family.</text>
</comment>
<evidence type="ECO:0000313" key="4">
    <source>
        <dbReference type="EMBL" id="TWT89422.1"/>
    </source>
</evidence>
<dbReference type="InterPro" id="IPR003423">
    <property type="entry name" value="OMP_efflux"/>
</dbReference>
<dbReference type="PROSITE" id="PS51257">
    <property type="entry name" value="PROKAR_LIPOPROTEIN"/>
    <property type="match status" value="1"/>
</dbReference>
<dbReference type="OrthoDB" id="9791261at2"/>
<sequence length="553" mass="59495" precursor="true">MKLSLRMDAMRIKRKRLSLSCFIASGLLVAGGCTSVGQYSHGHAKTAAVSPPAGSLAVASSESTETSDSSSDLDSSLINTVAYHLDGDGDSTKGTASDSIPSVSDSGVEKLPKAVAAGQEAARGSLSLDFSTESEMNLGSLIPIRIAPDVSYTLADLEQLALNNNPSLTAASSLTNKSAGLRQQVGVRPNPTLGYFGQQIADRNTDQHGVFVEQEFVRGNKLALNRQVLAHTTSAQRWEMQSQRYRVLTDVRTRFYEAVAAQRQFEATVEFSQVARRGVQVAEDRREAEEGSLVELLQSQTLLSEITLAAEQAEVAYRGAWQDLAAIAGLDDPMPANLVTELPSTSITPSWDDRYAQILAESPELSVANALVCEKRALLSRQQVQMVPNVTAQLGAGYDRGTDNGMLNVQVSAPIPVWNKNSGNISAAYADYVQAIENVKRIEQAIKSRLARAAQDYDSALAAVRKYEQEIIPQAKKSLELSEEAYRAGELEFLQVLIVRRSFYESTIRQIAAQGQLAQAGARVDGLLLTGGLDSPTDYTDGDGIRGASFGGQ</sequence>
<comment type="caution">
    <text evidence="4">The sequence shown here is derived from an EMBL/GenBank/DDBJ whole genome shotgun (WGS) entry which is preliminary data.</text>
</comment>